<keyword evidence="2" id="KW-1185">Reference proteome</keyword>
<accession>A0ACC0M6Y9</accession>
<comment type="caution">
    <text evidence="1">The sequence shown here is derived from an EMBL/GenBank/DDBJ whole genome shotgun (WGS) entry which is preliminary data.</text>
</comment>
<sequence>MEIEEKQEFTSPLPVLPRLDRLDRLLQLLEEKHNTISEKHVPQPVQIRDMAEEEEEEGEDKKCRTLSNALGEAHHKGTLMERLEMLEKRVLQKLYASLMKFLMELGVLVILPIRSMFVNDVTIFFNAQLSLEIDEQNTSKSSTSSTVAVSEKFGNSSGLSSVTKDYQDVTSSTLEGRPDPLLVQEEKVYAQAPVTFLENRHNSRKQKSKPSRVWRRCFRVVEC</sequence>
<evidence type="ECO:0000313" key="2">
    <source>
        <dbReference type="Proteomes" id="UP001062846"/>
    </source>
</evidence>
<organism evidence="1 2">
    <name type="scientific">Rhododendron molle</name>
    <name type="common">Chinese azalea</name>
    <name type="synonym">Azalea mollis</name>
    <dbReference type="NCBI Taxonomy" id="49168"/>
    <lineage>
        <taxon>Eukaryota</taxon>
        <taxon>Viridiplantae</taxon>
        <taxon>Streptophyta</taxon>
        <taxon>Embryophyta</taxon>
        <taxon>Tracheophyta</taxon>
        <taxon>Spermatophyta</taxon>
        <taxon>Magnoliopsida</taxon>
        <taxon>eudicotyledons</taxon>
        <taxon>Gunneridae</taxon>
        <taxon>Pentapetalae</taxon>
        <taxon>asterids</taxon>
        <taxon>Ericales</taxon>
        <taxon>Ericaceae</taxon>
        <taxon>Ericoideae</taxon>
        <taxon>Rhodoreae</taxon>
        <taxon>Rhododendron</taxon>
    </lineage>
</organism>
<reference evidence="1" key="1">
    <citation type="submission" date="2022-02" db="EMBL/GenBank/DDBJ databases">
        <title>Plant Genome Project.</title>
        <authorList>
            <person name="Zhang R.-G."/>
        </authorList>
    </citation>
    <scope>NUCLEOTIDE SEQUENCE</scope>
    <source>
        <strain evidence="1">AT1</strain>
    </source>
</reference>
<evidence type="ECO:0000313" key="1">
    <source>
        <dbReference type="EMBL" id="KAI8536720.1"/>
    </source>
</evidence>
<name>A0ACC0M6Y9_RHOML</name>
<dbReference type="Proteomes" id="UP001062846">
    <property type="component" value="Chromosome 10"/>
</dbReference>
<protein>
    <submittedName>
        <fullName evidence="1">Uncharacterized protein</fullName>
    </submittedName>
</protein>
<gene>
    <name evidence="1" type="ORF">RHMOL_Rhmol10G0278900</name>
</gene>
<dbReference type="EMBL" id="CM046397">
    <property type="protein sequence ID" value="KAI8536720.1"/>
    <property type="molecule type" value="Genomic_DNA"/>
</dbReference>
<proteinExistence type="predicted"/>